<evidence type="ECO:0000259" key="3">
    <source>
        <dbReference type="PROSITE" id="PS51186"/>
    </source>
</evidence>
<sequence length="168" mass="19451">MYTIRKATVNDVDTILQIADTTWWATYSAILEREQIEFMLAEIYSAEKIGKQVADNLQTYLLLEEEGTPVAFAAYSPRDENPDIYKLHKLYCLPQTQGKGYGKILINEVANKTREAGKEILELNVNRYNQAKSFYEKMGFAVAYEEDIAIGPYWMNDYVMRKELLCFC</sequence>
<gene>
    <name evidence="4" type="ORF">FSB76_11425</name>
</gene>
<dbReference type="RefSeq" id="WP_147053701.1">
    <property type="nucleotide sequence ID" value="NZ_CP042437.1"/>
</dbReference>
<dbReference type="EMBL" id="CP042437">
    <property type="protein sequence ID" value="QEC76528.1"/>
    <property type="molecule type" value="Genomic_DNA"/>
</dbReference>
<dbReference type="AlphaFoldDB" id="A0A5B8W2I6"/>
<protein>
    <submittedName>
        <fullName evidence="4">GNAT family N-acetyltransferase</fullName>
    </submittedName>
</protein>
<dbReference type="InterPro" id="IPR016181">
    <property type="entry name" value="Acyl_CoA_acyltransferase"/>
</dbReference>
<dbReference type="KEGG" id="mgk:FSB76_11425"/>
<dbReference type="CDD" id="cd04301">
    <property type="entry name" value="NAT_SF"/>
    <property type="match status" value="1"/>
</dbReference>
<dbReference type="GO" id="GO:0016747">
    <property type="term" value="F:acyltransferase activity, transferring groups other than amino-acyl groups"/>
    <property type="evidence" value="ECO:0007669"/>
    <property type="project" value="InterPro"/>
</dbReference>
<dbReference type="PANTHER" id="PTHR43800:SF1">
    <property type="entry name" value="PEPTIDYL-LYSINE N-ACETYLTRANSFERASE YJAB"/>
    <property type="match status" value="1"/>
</dbReference>
<proteinExistence type="predicted"/>
<dbReference type="OrthoDB" id="9800604at2"/>
<organism evidence="4 5">
    <name type="scientific">Mucilaginibacter ginsenosidivorax</name>
    <dbReference type="NCBI Taxonomy" id="862126"/>
    <lineage>
        <taxon>Bacteria</taxon>
        <taxon>Pseudomonadati</taxon>
        <taxon>Bacteroidota</taxon>
        <taxon>Sphingobacteriia</taxon>
        <taxon>Sphingobacteriales</taxon>
        <taxon>Sphingobacteriaceae</taxon>
        <taxon>Mucilaginibacter</taxon>
    </lineage>
</organism>
<keyword evidence="5" id="KW-1185">Reference proteome</keyword>
<evidence type="ECO:0000256" key="1">
    <source>
        <dbReference type="ARBA" id="ARBA00022679"/>
    </source>
</evidence>
<keyword evidence="1 4" id="KW-0808">Transferase</keyword>
<dbReference type="SUPFAM" id="SSF55729">
    <property type="entry name" value="Acyl-CoA N-acyltransferases (Nat)"/>
    <property type="match status" value="1"/>
</dbReference>
<dbReference type="Proteomes" id="UP000321362">
    <property type="component" value="Chromosome"/>
</dbReference>
<evidence type="ECO:0000313" key="5">
    <source>
        <dbReference type="Proteomes" id="UP000321362"/>
    </source>
</evidence>
<dbReference type="Pfam" id="PF00583">
    <property type="entry name" value="Acetyltransf_1"/>
    <property type="match status" value="1"/>
</dbReference>
<reference evidence="4 5" key="1">
    <citation type="journal article" date="2013" name="J. Microbiol.">
        <title>Mucilaginibacter ginsenosidivorax sp. nov., with ginsenoside converting activity isolated from sediment.</title>
        <authorList>
            <person name="Kim J.K."/>
            <person name="Choi T.E."/>
            <person name="Liu Q.M."/>
            <person name="Park H.Y."/>
            <person name="Yi T.H."/>
            <person name="Yoon M.H."/>
            <person name="Kim S.C."/>
            <person name="Im W.T."/>
        </authorList>
    </citation>
    <scope>NUCLEOTIDE SEQUENCE [LARGE SCALE GENOMIC DNA]</scope>
    <source>
        <strain evidence="4 5">KHI28</strain>
    </source>
</reference>
<feature type="domain" description="N-acetyltransferase" evidence="3">
    <location>
        <begin position="2"/>
        <end position="165"/>
    </location>
</feature>
<accession>A0A5B8W2I6</accession>
<name>A0A5B8W2I6_9SPHI</name>
<evidence type="ECO:0000313" key="4">
    <source>
        <dbReference type="EMBL" id="QEC76528.1"/>
    </source>
</evidence>
<keyword evidence="2" id="KW-0012">Acyltransferase</keyword>
<dbReference type="PROSITE" id="PS51186">
    <property type="entry name" value="GNAT"/>
    <property type="match status" value="1"/>
</dbReference>
<dbReference type="PANTHER" id="PTHR43800">
    <property type="entry name" value="PEPTIDYL-LYSINE N-ACETYLTRANSFERASE YJAB"/>
    <property type="match status" value="1"/>
</dbReference>
<dbReference type="Gene3D" id="3.40.630.30">
    <property type="match status" value="1"/>
</dbReference>
<evidence type="ECO:0000256" key="2">
    <source>
        <dbReference type="ARBA" id="ARBA00023315"/>
    </source>
</evidence>
<dbReference type="InterPro" id="IPR000182">
    <property type="entry name" value="GNAT_dom"/>
</dbReference>